<keyword evidence="3" id="KW-1185">Reference proteome</keyword>
<organism evidence="2 3">
    <name type="scientific">Fusarium floridanum</name>
    <dbReference type="NCBI Taxonomy" id="1325733"/>
    <lineage>
        <taxon>Eukaryota</taxon>
        <taxon>Fungi</taxon>
        <taxon>Dikarya</taxon>
        <taxon>Ascomycota</taxon>
        <taxon>Pezizomycotina</taxon>
        <taxon>Sordariomycetes</taxon>
        <taxon>Hypocreomycetidae</taxon>
        <taxon>Hypocreales</taxon>
        <taxon>Nectriaceae</taxon>
        <taxon>Fusarium</taxon>
        <taxon>Fusarium solani species complex</taxon>
    </lineage>
</organism>
<comment type="caution">
    <text evidence="2">The sequence shown here is derived from an EMBL/GenBank/DDBJ whole genome shotgun (WGS) entry which is preliminary data.</text>
</comment>
<dbReference type="Proteomes" id="UP000287972">
    <property type="component" value="Unassembled WGS sequence"/>
</dbReference>
<evidence type="ECO:0000256" key="1">
    <source>
        <dbReference type="SAM" id="MobiDB-lite"/>
    </source>
</evidence>
<dbReference type="AlphaFoldDB" id="A0A428RJF8"/>
<dbReference type="EMBL" id="NKCL01000239">
    <property type="protein sequence ID" value="RSL77652.1"/>
    <property type="molecule type" value="Genomic_DNA"/>
</dbReference>
<reference evidence="2 3" key="1">
    <citation type="submission" date="2017-06" db="EMBL/GenBank/DDBJ databases">
        <title>Comparative genomic analysis of Ambrosia Fusariam Clade fungi.</title>
        <authorList>
            <person name="Stajich J.E."/>
            <person name="Carrillo J."/>
            <person name="Kijimoto T."/>
            <person name="Eskalen A."/>
            <person name="O'Donnell K."/>
            <person name="Kasson M."/>
        </authorList>
    </citation>
    <scope>NUCLEOTIDE SEQUENCE [LARGE SCALE GENOMIC DNA]</scope>
    <source>
        <strain evidence="2 3">NRRL62606</strain>
    </source>
</reference>
<sequence length="124" mass="13997">MSSDFGTKYRLSPVYNTRCDASVDENGSLSVRKPRFFQPKAARDQEGSRKTGPKTAPRRMHPLHPAHQDAASTPVRDAPVSETEEPLVDRGNRPRLSASQRFANGWMMLARSWSKNKRKTSSRI</sequence>
<feature type="region of interest" description="Disordered" evidence="1">
    <location>
        <begin position="16"/>
        <end position="99"/>
    </location>
</feature>
<proteinExistence type="predicted"/>
<protein>
    <submittedName>
        <fullName evidence="2">Uncharacterized protein</fullName>
    </submittedName>
</protein>
<evidence type="ECO:0000313" key="3">
    <source>
        <dbReference type="Proteomes" id="UP000287972"/>
    </source>
</evidence>
<accession>A0A428RJF8</accession>
<evidence type="ECO:0000313" key="2">
    <source>
        <dbReference type="EMBL" id="RSL77652.1"/>
    </source>
</evidence>
<name>A0A428RJF8_9HYPO</name>
<gene>
    <name evidence="2" type="ORF">CEP51_008888</name>
</gene>